<evidence type="ECO:0000313" key="4">
    <source>
        <dbReference type="EnsemblMetazoa" id="XP_014242775.1"/>
    </source>
</evidence>
<dbReference type="GO" id="GO:0009653">
    <property type="term" value="P:anatomical structure morphogenesis"/>
    <property type="evidence" value="ECO:0007669"/>
    <property type="project" value="TreeGrafter"/>
</dbReference>
<dbReference type="Pfam" id="PF00024">
    <property type="entry name" value="PAN_1"/>
    <property type="match status" value="2"/>
</dbReference>
<dbReference type="AlphaFoldDB" id="A0A8I6RFD0"/>
<dbReference type="PANTHER" id="PTHR47327">
    <property type="entry name" value="FI18240P1-RELATED"/>
    <property type="match status" value="1"/>
</dbReference>
<proteinExistence type="predicted"/>
<evidence type="ECO:0000259" key="3">
    <source>
        <dbReference type="PROSITE" id="PS51034"/>
    </source>
</evidence>
<dbReference type="PROSITE" id="PS50948">
    <property type="entry name" value="PAN"/>
    <property type="match status" value="3"/>
</dbReference>
<reference evidence="4" key="1">
    <citation type="submission" date="2022-01" db="UniProtKB">
        <authorList>
            <consortium name="EnsemblMetazoa"/>
        </authorList>
    </citation>
    <scope>IDENTIFICATION</scope>
</reference>
<feature type="domain" description="ZP" evidence="3">
    <location>
        <begin position="295"/>
        <end position="549"/>
    </location>
</feature>
<protein>
    <recommendedName>
        <fullName evidence="6">PAN domain protein</fullName>
    </recommendedName>
</protein>
<dbReference type="PANTHER" id="PTHR47327:SF8">
    <property type="entry name" value="FI17836P1"/>
    <property type="match status" value="1"/>
</dbReference>
<evidence type="ECO:0000259" key="2">
    <source>
        <dbReference type="PROSITE" id="PS50948"/>
    </source>
</evidence>
<dbReference type="GeneID" id="106662868"/>
<dbReference type="EnsemblMetazoa" id="XM_014387289.2">
    <property type="protein sequence ID" value="XP_014242775.1"/>
    <property type="gene ID" value="LOC106662868"/>
</dbReference>
<dbReference type="InterPro" id="IPR003609">
    <property type="entry name" value="Pan_app"/>
</dbReference>
<dbReference type="OrthoDB" id="6430118at2759"/>
<dbReference type="SMART" id="SM00241">
    <property type="entry name" value="ZP"/>
    <property type="match status" value="1"/>
</dbReference>
<evidence type="ECO:0000313" key="5">
    <source>
        <dbReference type="Proteomes" id="UP000494040"/>
    </source>
</evidence>
<feature type="domain" description="Apple" evidence="2">
    <location>
        <begin position="16"/>
        <end position="103"/>
    </location>
</feature>
<keyword evidence="1" id="KW-0472">Membrane</keyword>
<feature type="domain" description="Apple" evidence="2">
    <location>
        <begin position="110"/>
        <end position="197"/>
    </location>
</feature>
<dbReference type="KEGG" id="clec:106662868"/>
<keyword evidence="1" id="KW-1133">Transmembrane helix</keyword>
<accession>A0A8I6RFD0</accession>
<evidence type="ECO:0000256" key="1">
    <source>
        <dbReference type="SAM" id="Phobius"/>
    </source>
</evidence>
<dbReference type="OMA" id="ARRVHWA"/>
<dbReference type="InterPro" id="IPR052774">
    <property type="entry name" value="Celegans_DevNeuronal_Protein"/>
</dbReference>
<dbReference type="PROSITE" id="PS51034">
    <property type="entry name" value="ZP_2"/>
    <property type="match status" value="1"/>
</dbReference>
<dbReference type="Gene3D" id="3.50.4.10">
    <property type="entry name" value="Hepatocyte Growth Factor"/>
    <property type="match status" value="2"/>
</dbReference>
<dbReference type="Pfam" id="PF25057">
    <property type="entry name" value="CUT_N"/>
    <property type="match status" value="1"/>
</dbReference>
<dbReference type="RefSeq" id="XP_014242775.1">
    <property type="nucleotide sequence ID" value="XM_014387289.2"/>
</dbReference>
<feature type="transmembrane region" description="Helical" evidence="1">
    <location>
        <begin position="604"/>
        <end position="629"/>
    </location>
</feature>
<dbReference type="Proteomes" id="UP000494040">
    <property type="component" value="Unassembled WGS sequence"/>
</dbReference>
<keyword evidence="5" id="KW-1185">Reference proteome</keyword>
<evidence type="ECO:0008006" key="6">
    <source>
        <dbReference type="Google" id="ProtNLM"/>
    </source>
</evidence>
<keyword evidence="1" id="KW-0812">Transmembrane</keyword>
<dbReference type="InterPro" id="IPR056953">
    <property type="entry name" value="CUT_N"/>
</dbReference>
<name>A0A8I6RFD0_CIMLE</name>
<dbReference type="SMART" id="SM00473">
    <property type="entry name" value="PAN_AP"/>
    <property type="match status" value="3"/>
</dbReference>
<organism evidence="4 5">
    <name type="scientific">Cimex lectularius</name>
    <name type="common">Bed bug</name>
    <name type="synonym">Acanthia lectularia</name>
    <dbReference type="NCBI Taxonomy" id="79782"/>
    <lineage>
        <taxon>Eukaryota</taxon>
        <taxon>Metazoa</taxon>
        <taxon>Ecdysozoa</taxon>
        <taxon>Arthropoda</taxon>
        <taxon>Hexapoda</taxon>
        <taxon>Insecta</taxon>
        <taxon>Pterygota</taxon>
        <taxon>Neoptera</taxon>
        <taxon>Paraneoptera</taxon>
        <taxon>Hemiptera</taxon>
        <taxon>Heteroptera</taxon>
        <taxon>Panheteroptera</taxon>
        <taxon>Cimicomorpha</taxon>
        <taxon>Cimicidae</taxon>
        <taxon>Cimex</taxon>
    </lineage>
</organism>
<dbReference type="InterPro" id="IPR001507">
    <property type="entry name" value="ZP_dom"/>
</dbReference>
<feature type="domain" description="Apple" evidence="2">
    <location>
        <begin position="206"/>
        <end position="289"/>
    </location>
</feature>
<dbReference type="SUPFAM" id="SSF57414">
    <property type="entry name" value="Hairpin loop containing domain-like"/>
    <property type="match status" value="2"/>
</dbReference>
<sequence>MILIIALLIGVVTCECPNNTDLTFSKAAGFKPRLPYQPTLLYASSYGSAVTAECYNRCRNSSDCFGFVLVYATASCYRVGYDATDPKFGLIPDEGVTFFSKICLPVSQNCSNMAWSVETALGYEFLGPQHTILSNVEDRWTCIKECLIQAYRGEPCLSANFYPATKTCTLSSYDRWLSPDMFVPSTQRSTEYIDNNCLQELNRKVCWQLPTYNTTSLRADAQVEGLDVEGCRKKCEDEDKFKCRAFSHLNKTVPSCILHSDKALIDPGPIIYPSLTPTIGGLYIEMISCVNLTVSCNKDMMTVTLGSKNFKGVLSVRGYSSVCSTSGKGDDTTSLVIPLPKDKDNKCNVNMAYSIGDVNRTLVSAVVVVQYHELIQRSGDRIVKASCLLSDTDGSDEKNVTLGTGYAVQSPGVQSEVSGTSGTPASSPRAKMSLIDARTGRQVTDVKLGDPLILRIELQKPYNVSNVHVGHLVASSGDKLESLLLLDWNGCPPDPTVFPALSKTSNSTLEAPFKSFRFQSTQLLSLAVVLTFCKNSCPPVDCGNGVVSYGRRRRDAEEFSDTPLELSIMFHVQDNANTTSSPILQASSLEWNEAGTERLICTNFVTAAILALFWLLLQCSILAVCCCVLQKRKEEHADTISLSRDFHPQRHVTFVDEIDEPVKGLRLSTPMKNRLK</sequence>